<reference evidence="1" key="1">
    <citation type="submission" date="2020-02" db="EMBL/GenBank/DDBJ databases">
        <authorList>
            <person name="Meier V. D."/>
        </authorList>
    </citation>
    <scope>NUCLEOTIDE SEQUENCE</scope>
    <source>
        <strain evidence="1">AVDCRST_MAG15</strain>
    </source>
</reference>
<proteinExistence type="predicted"/>
<dbReference type="EMBL" id="CADCUU010000360">
    <property type="protein sequence ID" value="CAA9424468.1"/>
    <property type="molecule type" value="Genomic_DNA"/>
</dbReference>
<accession>A0A6J4PTY9</accession>
<sequence>MTKLTLLRGKRLSSSSLFFGHPILKHSPAKVCANIRHPELGICTCARPGYSHTKPPRKRPA</sequence>
<dbReference type="AlphaFoldDB" id="A0A6J4PTY9"/>
<name>A0A6J4PTY9_9RHOB</name>
<gene>
    <name evidence="1" type="ORF">AVDCRST_MAG15-2692</name>
</gene>
<protein>
    <submittedName>
        <fullName evidence="1">Uncharacterized protein</fullName>
    </submittedName>
</protein>
<organism evidence="1">
    <name type="scientific">uncultured Rubellimicrobium sp</name>
    <dbReference type="NCBI Taxonomy" id="543078"/>
    <lineage>
        <taxon>Bacteria</taxon>
        <taxon>Pseudomonadati</taxon>
        <taxon>Pseudomonadota</taxon>
        <taxon>Alphaproteobacteria</taxon>
        <taxon>Rhodobacterales</taxon>
        <taxon>Roseobacteraceae</taxon>
        <taxon>Rubellimicrobium</taxon>
        <taxon>environmental samples</taxon>
    </lineage>
</organism>
<evidence type="ECO:0000313" key="1">
    <source>
        <dbReference type="EMBL" id="CAA9424468.1"/>
    </source>
</evidence>